<proteinExistence type="predicted"/>
<evidence type="ECO:0000313" key="2">
    <source>
        <dbReference type="EMBL" id="QHT16011.1"/>
    </source>
</evidence>
<organism evidence="2">
    <name type="scientific">viral metagenome</name>
    <dbReference type="NCBI Taxonomy" id="1070528"/>
    <lineage>
        <taxon>unclassified sequences</taxon>
        <taxon>metagenomes</taxon>
        <taxon>organismal metagenomes</taxon>
    </lineage>
</organism>
<sequence>MNGFQKIILFSASIILIITFISIGLAIHNSRSISWPPLVPSCPDYWLIDGSGNNTKCINVRNLGTCQPNSSNKHLIMDFNGAPYVGSNGNCAKYTWANNCNLAWDGINYGVSNPCNSQQPSNSTTNSSNFFDWFTTKKNNYN</sequence>
<evidence type="ECO:0000256" key="1">
    <source>
        <dbReference type="SAM" id="Phobius"/>
    </source>
</evidence>
<keyword evidence="1" id="KW-1133">Transmembrane helix</keyword>
<evidence type="ECO:0008006" key="3">
    <source>
        <dbReference type="Google" id="ProtNLM"/>
    </source>
</evidence>
<reference evidence="2" key="1">
    <citation type="journal article" date="2020" name="Nature">
        <title>Giant virus diversity and host interactions through global metagenomics.</title>
        <authorList>
            <person name="Schulz F."/>
            <person name="Roux S."/>
            <person name="Paez-Espino D."/>
            <person name="Jungbluth S."/>
            <person name="Walsh D.A."/>
            <person name="Denef V.J."/>
            <person name="McMahon K.D."/>
            <person name="Konstantinidis K.T."/>
            <person name="Eloe-Fadrosh E.A."/>
            <person name="Kyrpides N.C."/>
            <person name="Woyke T."/>
        </authorList>
    </citation>
    <scope>NUCLEOTIDE SEQUENCE</scope>
    <source>
        <strain evidence="2">GVMAG-M-3300023174-182</strain>
    </source>
</reference>
<feature type="transmembrane region" description="Helical" evidence="1">
    <location>
        <begin position="7"/>
        <end position="27"/>
    </location>
</feature>
<name>A0A6C0DHW1_9ZZZZ</name>
<accession>A0A6C0DHW1</accession>
<keyword evidence="1" id="KW-0812">Transmembrane</keyword>
<dbReference type="AlphaFoldDB" id="A0A6C0DHW1"/>
<protein>
    <recommendedName>
        <fullName evidence="3">CPW-WPC domain-containing protein</fullName>
    </recommendedName>
</protein>
<dbReference type="EMBL" id="MN739615">
    <property type="protein sequence ID" value="QHT16011.1"/>
    <property type="molecule type" value="Genomic_DNA"/>
</dbReference>
<keyword evidence="1" id="KW-0472">Membrane</keyword>